<dbReference type="InterPro" id="IPR036890">
    <property type="entry name" value="HATPase_C_sf"/>
</dbReference>
<dbReference type="SMART" id="SM00388">
    <property type="entry name" value="HisKA"/>
    <property type="match status" value="1"/>
</dbReference>
<evidence type="ECO:0000313" key="8">
    <source>
        <dbReference type="Proteomes" id="UP000191931"/>
    </source>
</evidence>
<evidence type="ECO:0000256" key="2">
    <source>
        <dbReference type="ARBA" id="ARBA00012438"/>
    </source>
</evidence>
<dbReference type="SMART" id="SM00448">
    <property type="entry name" value="REC"/>
    <property type="match status" value="1"/>
</dbReference>
<dbReference type="CDD" id="cd00082">
    <property type="entry name" value="HisKA"/>
    <property type="match status" value="1"/>
</dbReference>
<dbReference type="InterPro" id="IPR005467">
    <property type="entry name" value="His_kinase_dom"/>
</dbReference>
<dbReference type="AlphaFoldDB" id="A0A1W1HGG8"/>
<dbReference type="CDD" id="cd00075">
    <property type="entry name" value="HATPase"/>
    <property type="match status" value="1"/>
</dbReference>
<dbReference type="Proteomes" id="UP000191931">
    <property type="component" value="Unassembled WGS sequence"/>
</dbReference>
<dbReference type="PANTHER" id="PTHR43547:SF2">
    <property type="entry name" value="HYBRID SIGNAL TRANSDUCTION HISTIDINE KINASE C"/>
    <property type="match status" value="1"/>
</dbReference>
<dbReference type="InterPro" id="IPR001789">
    <property type="entry name" value="Sig_transdc_resp-reg_receiver"/>
</dbReference>
<dbReference type="EC" id="2.7.13.3" evidence="2"/>
<comment type="catalytic activity">
    <reaction evidence="1">
        <text>ATP + protein L-histidine = ADP + protein N-phospho-L-histidine.</text>
        <dbReference type="EC" id="2.7.13.3"/>
    </reaction>
</comment>
<evidence type="ECO:0000259" key="6">
    <source>
        <dbReference type="PROSITE" id="PS50110"/>
    </source>
</evidence>
<dbReference type="PROSITE" id="PS50109">
    <property type="entry name" value="HIS_KIN"/>
    <property type="match status" value="1"/>
</dbReference>
<dbReference type="GO" id="GO:0000155">
    <property type="term" value="F:phosphorelay sensor kinase activity"/>
    <property type="evidence" value="ECO:0007669"/>
    <property type="project" value="InterPro"/>
</dbReference>
<feature type="modified residue" description="4-aspartylphosphate" evidence="4">
    <location>
        <position position="54"/>
    </location>
</feature>
<reference evidence="7 8" key="1">
    <citation type="submission" date="2017-03" db="EMBL/GenBank/DDBJ databases">
        <authorList>
            <person name="Afonso C.L."/>
            <person name="Miller P.J."/>
            <person name="Scott M.A."/>
            <person name="Spackman E."/>
            <person name="Goraichik I."/>
            <person name="Dimitrov K.M."/>
            <person name="Suarez D.L."/>
            <person name="Swayne D.E."/>
        </authorList>
    </citation>
    <scope>NUCLEOTIDE SEQUENCE [LARGE SCALE GENOMIC DNA]</scope>
    <source>
        <strain evidence="7">PRJEB14757</strain>
    </source>
</reference>
<dbReference type="SUPFAM" id="SSF47384">
    <property type="entry name" value="Homodimeric domain of signal transducing histidine kinase"/>
    <property type="match status" value="1"/>
</dbReference>
<dbReference type="SUPFAM" id="SSF52172">
    <property type="entry name" value="CheY-like"/>
    <property type="match status" value="1"/>
</dbReference>
<dbReference type="InterPro" id="IPR011006">
    <property type="entry name" value="CheY-like_superfamily"/>
</dbReference>
<sequence length="384" mass="43002">MDLKDRILVVDDEPNNLRLMGAILQETYRLAFAVNGEQALEAAEKTLPDCILLDVMMPGMDGYETCRQLKSKPGTEKIPVIFVTTRGEIQDEAQGLAAGAVDYITKPINPCILKARLKNHLALKHAREEIEAKNISLERQNKSLIEAAALRDDVDRITKHDLKNPLNPIITLSSLLMGDRSVASRHREHLEFINKAAYSMLEMINHSLDIYKMETGKYQVHTEPENILFIIERIIKGSANMMRDRKISVKIQIEGQPIKNGDSFIVFVEELLFYSMLSNLVKNAIEASPEGESISIDIFNENKMSVIRVTNRGVVPESIRSRFFDKYITHGKVGGNGLGTYSAILIARSHGGDIELDTSHKGVTVVSVRMPDINHSKQTNVLVL</sequence>
<dbReference type="Gene3D" id="3.30.565.10">
    <property type="entry name" value="Histidine kinase-like ATPase, C-terminal domain"/>
    <property type="match status" value="1"/>
</dbReference>
<accession>A0A1W1HGG8</accession>
<dbReference type="Gene3D" id="1.10.287.130">
    <property type="match status" value="1"/>
</dbReference>
<proteinExistence type="predicted"/>
<dbReference type="STRING" id="1246637.MTBBW1_370003"/>
<dbReference type="InterPro" id="IPR003594">
    <property type="entry name" value="HATPase_dom"/>
</dbReference>
<gene>
    <name evidence="7" type="ORF">MTBBW1_370003</name>
</gene>
<dbReference type="Pfam" id="PF00512">
    <property type="entry name" value="HisKA"/>
    <property type="match status" value="1"/>
</dbReference>
<evidence type="ECO:0000256" key="1">
    <source>
        <dbReference type="ARBA" id="ARBA00000085"/>
    </source>
</evidence>
<feature type="domain" description="Response regulatory" evidence="6">
    <location>
        <begin position="6"/>
        <end position="121"/>
    </location>
</feature>
<dbReference type="Pfam" id="PF00072">
    <property type="entry name" value="Response_reg"/>
    <property type="match status" value="1"/>
</dbReference>
<dbReference type="SMART" id="SM00387">
    <property type="entry name" value="HATPase_c"/>
    <property type="match status" value="1"/>
</dbReference>
<evidence type="ECO:0000256" key="3">
    <source>
        <dbReference type="ARBA" id="ARBA00022553"/>
    </source>
</evidence>
<dbReference type="Gene3D" id="3.40.50.2300">
    <property type="match status" value="1"/>
</dbReference>
<organism evidence="7 8">
    <name type="scientific">Desulfamplus magnetovallimortis</name>
    <dbReference type="NCBI Taxonomy" id="1246637"/>
    <lineage>
        <taxon>Bacteria</taxon>
        <taxon>Pseudomonadati</taxon>
        <taxon>Thermodesulfobacteriota</taxon>
        <taxon>Desulfobacteria</taxon>
        <taxon>Desulfobacterales</taxon>
        <taxon>Desulfobacteraceae</taxon>
        <taxon>Desulfamplus</taxon>
    </lineage>
</organism>
<feature type="domain" description="Histidine kinase" evidence="5">
    <location>
        <begin position="157"/>
        <end position="374"/>
    </location>
</feature>
<dbReference type="InterPro" id="IPR003661">
    <property type="entry name" value="HisK_dim/P_dom"/>
</dbReference>
<dbReference type="RefSeq" id="WP_186441104.1">
    <property type="nucleotide sequence ID" value="NZ_LT828541.1"/>
</dbReference>
<keyword evidence="8" id="KW-1185">Reference proteome</keyword>
<protein>
    <recommendedName>
        <fullName evidence="2">histidine kinase</fullName>
        <ecNumber evidence="2">2.7.13.3</ecNumber>
    </recommendedName>
</protein>
<keyword evidence="3 4" id="KW-0597">Phosphoprotein</keyword>
<dbReference type="Pfam" id="PF02518">
    <property type="entry name" value="HATPase_c"/>
    <property type="match status" value="1"/>
</dbReference>
<evidence type="ECO:0000256" key="4">
    <source>
        <dbReference type="PROSITE-ProRule" id="PRU00169"/>
    </source>
</evidence>
<dbReference type="SUPFAM" id="SSF55874">
    <property type="entry name" value="ATPase domain of HSP90 chaperone/DNA topoisomerase II/histidine kinase"/>
    <property type="match status" value="1"/>
</dbReference>
<name>A0A1W1HGG8_9BACT</name>
<dbReference type="InterPro" id="IPR036097">
    <property type="entry name" value="HisK_dim/P_sf"/>
</dbReference>
<evidence type="ECO:0000313" key="7">
    <source>
        <dbReference type="EMBL" id="SLM31579.1"/>
    </source>
</evidence>
<evidence type="ECO:0000259" key="5">
    <source>
        <dbReference type="PROSITE" id="PS50109"/>
    </source>
</evidence>
<dbReference type="PANTHER" id="PTHR43547">
    <property type="entry name" value="TWO-COMPONENT HISTIDINE KINASE"/>
    <property type="match status" value="1"/>
</dbReference>
<dbReference type="PROSITE" id="PS50110">
    <property type="entry name" value="RESPONSE_REGULATORY"/>
    <property type="match status" value="1"/>
</dbReference>
<dbReference type="CDD" id="cd19920">
    <property type="entry name" value="REC_PA4781-like"/>
    <property type="match status" value="1"/>
</dbReference>
<dbReference type="EMBL" id="FWEV01000278">
    <property type="protein sequence ID" value="SLM31579.1"/>
    <property type="molecule type" value="Genomic_DNA"/>
</dbReference>